<sequence>MQARTPAVRRAKHRIHVLNPSDGIPNGFRAPNAGRSRRACGEPVGRKRG</sequence>
<dbReference type="AlphaFoldDB" id="A0A0E1WA97"/>
<dbReference type="Proteomes" id="UP000001812">
    <property type="component" value="Chromosome I"/>
</dbReference>
<evidence type="ECO:0000256" key="1">
    <source>
        <dbReference type="SAM" id="MobiDB-lite"/>
    </source>
</evidence>
<name>A0A0E1WA97_BURPE</name>
<feature type="region of interest" description="Disordered" evidence="1">
    <location>
        <begin position="18"/>
        <end position="49"/>
    </location>
</feature>
<dbReference type="EMBL" id="CM000832">
    <property type="protein sequence ID" value="EET10175.1"/>
    <property type="molecule type" value="Genomic_DNA"/>
</dbReference>
<dbReference type="HOGENOM" id="CLU_3133317_0_0_4"/>
<evidence type="ECO:0000313" key="2">
    <source>
        <dbReference type="EMBL" id="EET10175.1"/>
    </source>
</evidence>
<gene>
    <name evidence="2" type="ORF">BURPS1710A_0586</name>
</gene>
<protein>
    <submittedName>
        <fullName evidence="2">Uncharacterized protein</fullName>
    </submittedName>
</protein>
<reference evidence="2" key="1">
    <citation type="submission" date="2009-05" db="EMBL/GenBank/DDBJ databases">
        <authorList>
            <person name="Harkins D.M."/>
            <person name="DeShazer D."/>
            <person name="Woods D.E."/>
            <person name="Brinkac L.M."/>
            <person name="Brown K.A."/>
            <person name="Hung G.C."/>
            <person name="Tuanyok A."/>
            <person name="Zhang B."/>
            <person name="Nierman W.C."/>
        </authorList>
    </citation>
    <scope>NUCLEOTIDE SEQUENCE [LARGE SCALE GENOMIC DNA]</scope>
    <source>
        <strain evidence="2">1710a</strain>
    </source>
</reference>
<accession>A0A0E1WA97</accession>
<proteinExistence type="predicted"/>
<organism evidence="2">
    <name type="scientific">Burkholderia pseudomallei 1710a</name>
    <dbReference type="NCBI Taxonomy" id="320371"/>
    <lineage>
        <taxon>Bacteria</taxon>
        <taxon>Pseudomonadati</taxon>
        <taxon>Pseudomonadota</taxon>
        <taxon>Betaproteobacteria</taxon>
        <taxon>Burkholderiales</taxon>
        <taxon>Burkholderiaceae</taxon>
        <taxon>Burkholderia</taxon>
        <taxon>pseudomallei group</taxon>
    </lineage>
</organism>